<dbReference type="EMBL" id="MSIF01000006">
    <property type="protein sequence ID" value="OLF10664.1"/>
    <property type="molecule type" value="Genomic_DNA"/>
</dbReference>
<dbReference type="Gene3D" id="1.20.1290.10">
    <property type="entry name" value="AhpD-like"/>
    <property type="match status" value="2"/>
</dbReference>
<sequence>MLTRADESLSAREAVLARYAAALTAAPWSITPAFAEQFAAHGLDGDAVQAATGVVAMFNYLTRVADATGIDFDYASPLPVFQPDRDRDPTPRPARRHWPSVAGEDRTLPAFPDLGQAWQRWRTHVFDTDEPLTGRERRLLAAAAAQESCDRTRAEDLADTVPGDDRESLLDTFARRLSRQPWRMTPADLDGLRAAGYPEPALLHVISVVALQNAESRLAMGHALTRR</sequence>
<dbReference type="SUPFAM" id="SSF69118">
    <property type="entry name" value="AhpD-like"/>
    <property type="match status" value="2"/>
</dbReference>
<proteinExistence type="predicted"/>
<comment type="caution">
    <text evidence="2">The sequence shown here is derived from an EMBL/GenBank/DDBJ whole genome shotgun (WGS) entry which is preliminary data.</text>
</comment>
<protein>
    <submittedName>
        <fullName evidence="2">Uncharacterized protein</fullName>
    </submittedName>
</protein>
<dbReference type="OrthoDB" id="153253at2"/>
<evidence type="ECO:0000313" key="2">
    <source>
        <dbReference type="EMBL" id="OLF10664.1"/>
    </source>
</evidence>
<dbReference type="RefSeq" id="WP_075133653.1">
    <property type="nucleotide sequence ID" value="NZ_MSIF01000006.1"/>
</dbReference>
<dbReference type="PANTHER" id="PTHR35446:SF2">
    <property type="entry name" value="CARBOXYMUCONOLACTONE DECARBOXYLASE-LIKE DOMAIN-CONTAINING PROTEIN"/>
    <property type="match status" value="1"/>
</dbReference>
<dbReference type="Proteomes" id="UP000185696">
    <property type="component" value="Unassembled WGS sequence"/>
</dbReference>
<feature type="region of interest" description="Disordered" evidence="1">
    <location>
        <begin position="80"/>
        <end position="99"/>
    </location>
</feature>
<dbReference type="AlphaFoldDB" id="A0A7Z0WNY1"/>
<gene>
    <name evidence="2" type="ORF">BLA60_15970</name>
</gene>
<reference evidence="2 3" key="1">
    <citation type="submission" date="2016-12" db="EMBL/GenBank/DDBJ databases">
        <title>The draft genome sequence of Actinophytocola xinjiangensis.</title>
        <authorList>
            <person name="Wang W."/>
            <person name="Yuan L."/>
        </authorList>
    </citation>
    <scope>NUCLEOTIDE SEQUENCE [LARGE SCALE GENOMIC DNA]</scope>
    <source>
        <strain evidence="2 3">CGMCC 4.4663</strain>
    </source>
</reference>
<organism evidence="2 3">
    <name type="scientific">Actinophytocola xinjiangensis</name>
    <dbReference type="NCBI Taxonomy" id="485602"/>
    <lineage>
        <taxon>Bacteria</taxon>
        <taxon>Bacillati</taxon>
        <taxon>Actinomycetota</taxon>
        <taxon>Actinomycetes</taxon>
        <taxon>Pseudonocardiales</taxon>
        <taxon>Pseudonocardiaceae</taxon>
    </lineage>
</organism>
<name>A0A7Z0WNY1_9PSEU</name>
<accession>A0A7Z0WNY1</accession>
<dbReference type="InterPro" id="IPR029032">
    <property type="entry name" value="AhpD-like"/>
</dbReference>
<dbReference type="PANTHER" id="PTHR35446">
    <property type="entry name" value="SI:CH211-175M2.5"/>
    <property type="match status" value="1"/>
</dbReference>
<evidence type="ECO:0000256" key="1">
    <source>
        <dbReference type="SAM" id="MobiDB-lite"/>
    </source>
</evidence>
<keyword evidence="3" id="KW-1185">Reference proteome</keyword>
<evidence type="ECO:0000313" key="3">
    <source>
        <dbReference type="Proteomes" id="UP000185696"/>
    </source>
</evidence>